<dbReference type="InterPro" id="IPR028344">
    <property type="entry name" value="ParE1/4"/>
</dbReference>
<sequence length="83" mass="9750">MRAIYRESANQFGLAQADKYHDGLYEAIQLLADFPEAAPERHELRPAMRAYPKGSHLIVYRIDARGIEIIRVFHQRQDWINKL</sequence>
<keyword evidence="2" id="KW-1277">Toxin-antitoxin system</keyword>
<evidence type="ECO:0000313" key="3">
    <source>
        <dbReference type="EMBL" id="KKB06785.1"/>
    </source>
</evidence>
<reference evidence="3 4" key="1">
    <citation type="submission" date="2015-03" db="EMBL/GenBank/DDBJ databases">
        <authorList>
            <person name="Hassan Y.I."/>
            <person name="Lepp D."/>
            <person name="Li X.-Z."/>
            <person name="Zhou T."/>
        </authorList>
    </citation>
    <scope>NUCLEOTIDE SEQUENCE [LARGE SCALE GENOMIC DNA]</scope>
    <source>
        <strain evidence="3 4">BD-c194</strain>
    </source>
</reference>
<evidence type="ECO:0000256" key="2">
    <source>
        <dbReference type="ARBA" id="ARBA00022649"/>
    </source>
</evidence>
<dbReference type="PANTHER" id="PTHR33755:SF9">
    <property type="entry name" value="TOXIN PARE1"/>
    <property type="match status" value="1"/>
</dbReference>
<dbReference type="Pfam" id="PF05016">
    <property type="entry name" value="ParE_toxin"/>
    <property type="match status" value="1"/>
</dbReference>
<proteinExistence type="inferred from homology"/>
<gene>
    <name evidence="3" type="ORF">VE25_20985</name>
</gene>
<dbReference type="PANTHER" id="PTHR33755">
    <property type="entry name" value="TOXIN PARE1-RELATED"/>
    <property type="match status" value="1"/>
</dbReference>
<dbReference type="PATRIC" id="fig|443610.3.peg.2525"/>
<protein>
    <recommendedName>
        <fullName evidence="5">Toxin</fullName>
    </recommendedName>
</protein>
<comment type="caution">
    <text evidence="3">The sequence shown here is derived from an EMBL/GenBank/DDBJ whole genome shotgun (WGS) entry which is preliminary data.</text>
</comment>
<evidence type="ECO:0000256" key="1">
    <source>
        <dbReference type="ARBA" id="ARBA00006226"/>
    </source>
</evidence>
<dbReference type="PIRSF" id="PIRSF029218">
    <property type="entry name" value="ParE"/>
    <property type="match status" value="1"/>
</dbReference>
<dbReference type="Gene3D" id="3.30.2310.20">
    <property type="entry name" value="RelE-like"/>
    <property type="match status" value="1"/>
</dbReference>
<name>A0A0F5FDY0_9HYPH</name>
<dbReference type="STRING" id="443610.VE25_20985"/>
<dbReference type="InterPro" id="IPR051803">
    <property type="entry name" value="TA_system_RelE-like_toxin"/>
</dbReference>
<evidence type="ECO:0000313" key="4">
    <source>
        <dbReference type="Proteomes" id="UP000033632"/>
    </source>
</evidence>
<dbReference type="InterPro" id="IPR007712">
    <property type="entry name" value="RelE/ParE_toxin"/>
</dbReference>
<comment type="similarity">
    <text evidence="1">Belongs to the RelE toxin family.</text>
</comment>
<dbReference type="AlphaFoldDB" id="A0A0F5FDY0"/>
<keyword evidence="4" id="KW-1185">Reference proteome</keyword>
<evidence type="ECO:0008006" key="5">
    <source>
        <dbReference type="Google" id="ProtNLM"/>
    </source>
</evidence>
<dbReference type="EMBL" id="JZEX01000199">
    <property type="protein sequence ID" value="KKB06785.1"/>
    <property type="molecule type" value="Genomic_DNA"/>
</dbReference>
<dbReference type="InterPro" id="IPR035093">
    <property type="entry name" value="RelE/ParE_toxin_dom_sf"/>
</dbReference>
<dbReference type="Proteomes" id="UP000033632">
    <property type="component" value="Unassembled WGS sequence"/>
</dbReference>
<accession>A0A0F5FDY0</accession>
<organism evidence="3 4">
    <name type="scientific">Devosia geojensis</name>
    <dbReference type="NCBI Taxonomy" id="443610"/>
    <lineage>
        <taxon>Bacteria</taxon>
        <taxon>Pseudomonadati</taxon>
        <taxon>Pseudomonadota</taxon>
        <taxon>Alphaproteobacteria</taxon>
        <taxon>Hyphomicrobiales</taxon>
        <taxon>Devosiaceae</taxon>
        <taxon>Devosia</taxon>
    </lineage>
</organism>